<evidence type="ECO:0000313" key="3">
    <source>
        <dbReference type="Proteomes" id="UP000234271"/>
    </source>
</evidence>
<dbReference type="SUPFAM" id="SSF51126">
    <property type="entry name" value="Pectin lyase-like"/>
    <property type="match status" value="2"/>
</dbReference>
<accession>A0A2N9YGA9</accession>
<dbReference type="STRING" id="288004.AL038_11785"/>
<evidence type="ECO:0000259" key="1">
    <source>
        <dbReference type="SMART" id="SM00912"/>
    </source>
</evidence>
<dbReference type="InterPro" id="IPR012334">
    <property type="entry name" value="Pectin_lyas_fold"/>
</dbReference>
<organism evidence="2 3">
    <name type="scientific">Beggiatoa leptomitoformis</name>
    <dbReference type="NCBI Taxonomy" id="288004"/>
    <lineage>
        <taxon>Bacteria</taxon>
        <taxon>Pseudomonadati</taxon>
        <taxon>Pseudomonadota</taxon>
        <taxon>Gammaproteobacteria</taxon>
        <taxon>Thiotrichales</taxon>
        <taxon>Thiotrichaceae</taxon>
        <taxon>Beggiatoa</taxon>
    </lineage>
</organism>
<dbReference type="AlphaFoldDB" id="A0A2N9YGA9"/>
<dbReference type="OrthoDB" id="5621213at2"/>
<gene>
    <name evidence="2" type="ORF">BLE401_12485</name>
</gene>
<dbReference type="EMBL" id="CP018889">
    <property type="protein sequence ID" value="AUI69425.1"/>
    <property type="molecule type" value="Genomic_DNA"/>
</dbReference>
<dbReference type="Pfam" id="PF05860">
    <property type="entry name" value="TPS"/>
    <property type="match status" value="1"/>
</dbReference>
<keyword evidence="3" id="KW-1185">Reference proteome</keyword>
<reference evidence="3" key="1">
    <citation type="submission" date="2016-12" db="EMBL/GenBank/DDBJ databases">
        <title>Complete Genome Sequence of Beggiatoa leptomitiformis D-401.</title>
        <authorList>
            <person name="Fomenkov A."/>
            <person name="Vincze T."/>
            <person name="Grabovich M."/>
            <person name="Anton B.P."/>
            <person name="Dubinina G."/>
            <person name="Orlova M."/>
            <person name="Belousova E."/>
            <person name="Roberts R.J."/>
        </authorList>
    </citation>
    <scope>NUCLEOTIDE SEQUENCE [LARGE SCALE GENOMIC DNA]</scope>
    <source>
        <strain evidence="3">D-401</strain>
    </source>
</reference>
<dbReference type="InterPro" id="IPR008638">
    <property type="entry name" value="FhaB/CdiA-like_TPS"/>
</dbReference>
<dbReference type="Proteomes" id="UP000234271">
    <property type="component" value="Chromosome"/>
</dbReference>
<dbReference type="NCBIfam" id="TIGR01901">
    <property type="entry name" value="adhes_NPXG"/>
    <property type="match status" value="1"/>
</dbReference>
<evidence type="ECO:0000313" key="2">
    <source>
        <dbReference type="EMBL" id="AUI69425.1"/>
    </source>
</evidence>
<dbReference type="Gene3D" id="2.160.20.10">
    <property type="entry name" value="Single-stranded right-handed beta-helix, Pectin lyase-like"/>
    <property type="match status" value="1"/>
</dbReference>
<name>A0A2N9YGA9_9GAMM</name>
<dbReference type="InterPro" id="IPR011050">
    <property type="entry name" value="Pectin_lyase_fold/virulence"/>
</dbReference>
<proteinExistence type="predicted"/>
<dbReference type="RefSeq" id="WP_062153074.1">
    <property type="nucleotide sequence ID" value="NZ_CP012373.2"/>
</dbReference>
<feature type="domain" description="Filamentous haemagglutinin FhaB/tRNA nuclease CdiA-like TPS" evidence="1">
    <location>
        <begin position="34"/>
        <end position="141"/>
    </location>
</feature>
<dbReference type="SMART" id="SM00912">
    <property type="entry name" value="Haemagg_act"/>
    <property type="match status" value="1"/>
</dbReference>
<protein>
    <submittedName>
        <fullName evidence="2">Filamentous hemagglutinin N-terminal domain-containing protein</fullName>
    </submittedName>
</protein>
<dbReference type="KEGG" id="blep:AL038_11785"/>
<sequence length="638" mass="66981">MTIHYFFNGLSFSLFLLLKTVVHAEVILDGSLGRNDTLTGTNIEISADMGQQVGHNLFHSFDTFNLNKEESVHFTGNASIENVITRITGGERSSIDGTIYNNIPNANLFLLNDSGFIFGPNAVLNTTGDVVISTASELYLGENGVFYSSLQYDSILSSANPSAFGFLNTRQPAVIDLQNSLLDTADGKTLYLSAHAINLNATQLSAPSGTLILQSVAFNNQLIPTADELIAAGTIRLLNNSTLDVGTEGGGSIYIRSEQFELTDSDIIANVSKQDGGVVSIETNTLTMTNANIDSRTLDTAQGGNVNIQVKQQATLSNSNIFTTSRSTNAQAGDAGNISLWADCLDMSNSTISTTTYGAGQGGDITLTIAKNFNLTSVAGLLSPTSSIQARSEQADGLAGDAGRVIVNARNLTLTGRNTRIDNSTLGTGQGGNITLNVTDRLQLDSDTSILADSRGTGNAGSININTNQLSLQNSTISSKAEQANGGNIILNVRQTVTMNTSEISATVSGGTGNGGNLAISNPHLFYLTDSKIIANAKAGNGGSILIITDLPLESLGSEITASSEAGTNGRVQIDIPTVTITTLPVTFLDAVDLIQQRCAARSDDQVSSFVLVGRGGLPNSPEDLQSYLPVLLQSPKY</sequence>